<feature type="transmembrane region" description="Helical" evidence="2">
    <location>
        <begin position="64"/>
        <end position="83"/>
    </location>
</feature>
<sequence length="124" mass="14110">MNRTSMSLWRGSRYLAIKGVPISQRRLASSDTPSPTASLPLVFPTCPAHSNILRRAFYKTFTRPVVKTLLTAVFIYQLTYWAWVRLEKDELKANKRLEIKELEAELEEVSEGAIKGEDVKVKGV</sequence>
<reference evidence="3 4" key="1">
    <citation type="journal article" date="2014" name="Genome Announc.">
        <title>Draft genome sequence of Sclerotinia borealis, a psychrophilic plant pathogenic fungus.</title>
        <authorList>
            <person name="Mardanov A.V."/>
            <person name="Beletsky A.V."/>
            <person name="Kadnikov V.V."/>
            <person name="Ignatov A.N."/>
            <person name="Ravin N.V."/>
        </authorList>
    </citation>
    <scope>NUCLEOTIDE SEQUENCE [LARGE SCALE GENOMIC DNA]</scope>
    <source>
        <strain evidence="4">F-4157</strain>
    </source>
</reference>
<dbReference type="Proteomes" id="UP000019487">
    <property type="component" value="Unassembled WGS sequence"/>
</dbReference>
<name>W9C8S0_SCLBF</name>
<evidence type="ECO:0000256" key="1">
    <source>
        <dbReference type="SAM" id="Coils"/>
    </source>
</evidence>
<organism evidence="3 4">
    <name type="scientific">Sclerotinia borealis (strain F-4128)</name>
    <dbReference type="NCBI Taxonomy" id="1432307"/>
    <lineage>
        <taxon>Eukaryota</taxon>
        <taxon>Fungi</taxon>
        <taxon>Dikarya</taxon>
        <taxon>Ascomycota</taxon>
        <taxon>Pezizomycotina</taxon>
        <taxon>Leotiomycetes</taxon>
        <taxon>Helotiales</taxon>
        <taxon>Sclerotiniaceae</taxon>
        <taxon>Sclerotinia</taxon>
    </lineage>
</organism>
<dbReference type="OrthoDB" id="2120024at2759"/>
<evidence type="ECO:0000256" key="2">
    <source>
        <dbReference type="SAM" id="Phobius"/>
    </source>
</evidence>
<dbReference type="AlphaFoldDB" id="W9C8S0"/>
<proteinExistence type="predicted"/>
<feature type="coiled-coil region" evidence="1">
    <location>
        <begin position="85"/>
        <end position="112"/>
    </location>
</feature>
<keyword evidence="2" id="KW-0812">Transmembrane</keyword>
<keyword evidence="4" id="KW-1185">Reference proteome</keyword>
<comment type="caution">
    <text evidence="3">The sequence shown here is derived from an EMBL/GenBank/DDBJ whole genome shotgun (WGS) entry which is preliminary data.</text>
</comment>
<keyword evidence="2" id="KW-1133">Transmembrane helix</keyword>
<dbReference type="HOGENOM" id="CLU_137473_0_0_1"/>
<keyword evidence="1" id="KW-0175">Coiled coil</keyword>
<protein>
    <submittedName>
        <fullName evidence="3">Uncharacterized protein</fullName>
    </submittedName>
</protein>
<evidence type="ECO:0000313" key="3">
    <source>
        <dbReference type="EMBL" id="ESZ92198.1"/>
    </source>
</evidence>
<dbReference type="EMBL" id="AYSA01000406">
    <property type="protein sequence ID" value="ESZ92198.1"/>
    <property type="molecule type" value="Genomic_DNA"/>
</dbReference>
<accession>W9C8S0</accession>
<evidence type="ECO:0000313" key="4">
    <source>
        <dbReference type="Proteomes" id="UP000019487"/>
    </source>
</evidence>
<gene>
    <name evidence="3" type="ORF">SBOR_7407</name>
</gene>
<keyword evidence="2" id="KW-0472">Membrane</keyword>